<gene>
    <name evidence="1" type="ORF">ACFOWZ_09280</name>
</gene>
<organism evidence="1 2">
    <name type="scientific">Lentzea rhizosphaerae</name>
    <dbReference type="NCBI Taxonomy" id="2041025"/>
    <lineage>
        <taxon>Bacteria</taxon>
        <taxon>Bacillati</taxon>
        <taxon>Actinomycetota</taxon>
        <taxon>Actinomycetes</taxon>
        <taxon>Pseudonocardiales</taxon>
        <taxon>Pseudonocardiaceae</taxon>
        <taxon>Lentzea</taxon>
    </lineage>
</organism>
<reference evidence="2" key="1">
    <citation type="journal article" date="2019" name="Int. J. Syst. Evol. Microbiol.">
        <title>The Global Catalogue of Microorganisms (GCM) 10K type strain sequencing project: providing services to taxonomists for standard genome sequencing and annotation.</title>
        <authorList>
            <consortium name="The Broad Institute Genomics Platform"/>
            <consortium name="The Broad Institute Genome Sequencing Center for Infectious Disease"/>
            <person name="Wu L."/>
            <person name="Ma J."/>
        </authorList>
    </citation>
    <scope>NUCLEOTIDE SEQUENCE [LARGE SCALE GENOMIC DNA]</scope>
    <source>
        <strain evidence="2">CGMCC 4.7405</strain>
    </source>
</reference>
<dbReference type="RefSeq" id="WP_382371125.1">
    <property type="nucleotide sequence ID" value="NZ_JBHRZI010000011.1"/>
</dbReference>
<evidence type="ECO:0008006" key="3">
    <source>
        <dbReference type="Google" id="ProtNLM"/>
    </source>
</evidence>
<comment type="caution">
    <text evidence="1">The sequence shown here is derived from an EMBL/GenBank/DDBJ whole genome shotgun (WGS) entry which is preliminary data.</text>
</comment>
<sequence length="169" mass="17636">MIKRLAGYGIVMRTGAVLSLVLLGALAACSNSQKPSAFTGTDPCTLLASGDAGQLNGTPARSGRTCDFRFESLTVRLTLLEAAFADESRGLLSGGGHGGVIAGGEGESNNRPLTRRCSEASGEVTCEAVLEVRERQLVRFEVVQRGTDPNAVGQVVEGLAAKAFERLPK</sequence>
<evidence type="ECO:0000313" key="1">
    <source>
        <dbReference type="EMBL" id="MFC3891669.1"/>
    </source>
</evidence>
<dbReference type="EMBL" id="JBHRZI010000011">
    <property type="protein sequence ID" value="MFC3891669.1"/>
    <property type="molecule type" value="Genomic_DNA"/>
</dbReference>
<proteinExistence type="predicted"/>
<protein>
    <recommendedName>
        <fullName evidence="3">DUF3558 domain-containing protein</fullName>
    </recommendedName>
</protein>
<name>A0ABV8BPW4_9PSEU</name>
<accession>A0ABV8BPW4</accession>
<dbReference type="PROSITE" id="PS51257">
    <property type="entry name" value="PROKAR_LIPOPROTEIN"/>
    <property type="match status" value="1"/>
</dbReference>
<keyword evidence="2" id="KW-1185">Reference proteome</keyword>
<evidence type="ECO:0000313" key="2">
    <source>
        <dbReference type="Proteomes" id="UP001595690"/>
    </source>
</evidence>
<dbReference type="Proteomes" id="UP001595690">
    <property type="component" value="Unassembled WGS sequence"/>
</dbReference>